<dbReference type="STRING" id="930146.SAMN05192533_11420"/>
<feature type="transmembrane region" description="Helical" evidence="4">
    <location>
        <begin position="20"/>
        <end position="45"/>
    </location>
</feature>
<dbReference type="GO" id="GO:0030420">
    <property type="term" value="P:establishment of competence for transformation"/>
    <property type="evidence" value="ECO:0007669"/>
    <property type="project" value="UniProtKB-KW"/>
</dbReference>
<protein>
    <submittedName>
        <fullName evidence="5">Prepilin-type N-terminal cleavage/methylation domain-containing protein</fullName>
    </submittedName>
</protein>
<dbReference type="InterPro" id="IPR045584">
    <property type="entry name" value="Pilin-like"/>
</dbReference>
<keyword evidence="4" id="KW-0472">Membrane</keyword>
<reference evidence="6" key="1">
    <citation type="submission" date="2016-10" db="EMBL/GenBank/DDBJ databases">
        <authorList>
            <person name="Varghese N."/>
            <person name="Submissions S."/>
        </authorList>
    </citation>
    <scope>NUCLEOTIDE SEQUENCE [LARGE SCALE GENOMIC DNA]</scope>
    <source>
        <strain evidence="6">B48,IBRC-M 10115,DSM 25386,CECT 8001</strain>
    </source>
</reference>
<dbReference type="Pfam" id="PF07963">
    <property type="entry name" value="N_methyl"/>
    <property type="match status" value="1"/>
</dbReference>
<dbReference type="Proteomes" id="UP000198553">
    <property type="component" value="Unassembled WGS sequence"/>
</dbReference>
<dbReference type="PROSITE" id="PS00409">
    <property type="entry name" value="PROKAR_NTER_METHYL"/>
    <property type="match status" value="1"/>
</dbReference>
<proteinExistence type="predicted"/>
<evidence type="ECO:0000256" key="3">
    <source>
        <dbReference type="SAM" id="MobiDB-lite"/>
    </source>
</evidence>
<feature type="region of interest" description="Disordered" evidence="3">
    <location>
        <begin position="111"/>
        <end position="130"/>
    </location>
</feature>
<dbReference type="EMBL" id="FOBW01000014">
    <property type="protein sequence ID" value="SEN49037.1"/>
    <property type="molecule type" value="Genomic_DNA"/>
</dbReference>
<accession>A0A1H8GZW7</accession>
<dbReference type="RefSeq" id="WP_090748678.1">
    <property type="nucleotide sequence ID" value="NZ_FOBW01000014.1"/>
</dbReference>
<evidence type="ECO:0000256" key="2">
    <source>
        <dbReference type="ARBA" id="ARBA00023287"/>
    </source>
</evidence>
<evidence type="ECO:0000256" key="1">
    <source>
        <dbReference type="ARBA" id="ARBA00004241"/>
    </source>
</evidence>
<dbReference type="InterPro" id="IPR012902">
    <property type="entry name" value="N_methyl_site"/>
</dbReference>
<evidence type="ECO:0000313" key="5">
    <source>
        <dbReference type="EMBL" id="SEN49037.1"/>
    </source>
</evidence>
<gene>
    <name evidence="5" type="ORF">SAMN05192533_11420</name>
</gene>
<keyword evidence="4" id="KW-0812">Transmembrane</keyword>
<dbReference type="Gene3D" id="3.30.700.10">
    <property type="entry name" value="Glycoprotein, Type 4 Pilin"/>
    <property type="match status" value="1"/>
</dbReference>
<keyword evidence="6" id="KW-1185">Reference proteome</keyword>
<name>A0A1H8GZW7_9BACI</name>
<keyword evidence="4" id="KW-1133">Transmembrane helix</keyword>
<evidence type="ECO:0000256" key="4">
    <source>
        <dbReference type="SAM" id="Phobius"/>
    </source>
</evidence>
<organism evidence="5 6">
    <name type="scientific">Mesobacillus persicus</name>
    <dbReference type="NCBI Taxonomy" id="930146"/>
    <lineage>
        <taxon>Bacteria</taxon>
        <taxon>Bacillati</taxon>
        <taxon>Bacillota</taxon>
        <taxon>Bacilli</taxon>
        <taxon>Bacillales</taxon>
        <taxon>Bacillaceae</taxon>
        <taxon>Mesobacillus</taxon>
    </lineage>
</organism>
<evidence type="ECO:0000313" key="6">
    <source>
        <dbReference type="Proteomes" id="UP000198553"/>
    </source>
</evidence>
<comment type="subcellular location">
    <subcellularLocation>
        <location evidence="1">Cell surface</location>
    </subcellularLocation>
</comment>
<keyword evidence="2" id="KW-0178">Competence</keyword>
<dbReference type="SUPFAM" id="SSF54523">
    <property type="entry name" value="Pili subunits"/>
    <property type="match status" value="1"/>
</dbReference>
<dbReference type="AlphaFoldDB" id="A0A1H8GZW7"/>
<dbReference type="GO" id="GO:0009986">
    <property type="term" value="C:cell surface"/>
    <property type="evidence" value="ECO:0007669"/>
    <property type="project" value="UniProtKB-SubCell"/>
</dbReference>
<sequence length="130" mass="14227">MFEYMKAIKGEKLRSEGYTLVEVLAVTVILGILAAIAVPSVIWLVERSKEDVCALNRTELDRMYSTHLHLESKDHSTSAFQDYLHDSGVDICPSGGEITFVDGAVKCSIHSDSHGEEEEPDEGGSGVPFL</sequence>
<dbReference type="NCBIfam" id="TIGR02532">
    <property type="entry name" value="IV_pilin_GFxxxE"/>
    <property type="match status" value="1"/>
</dbReference>